<gene>
    <name evidence="10" type="ORF">POM88_054708</name>
</gene>
<dbReference type="EMBL" id="JAUIZM010000074">
    <property type="protein sequence ID" value="KAK1350225.1"/>
    <property type="molecule type" value="Genomic_DNA"/>
</dbReference>
<evidence type="ECO:0000256" key="3">
    <source>
        <dbReference type="ARBA" id="ARBA00022516"/>
    </source>
</evidence>
<dbReference type="Proteomes" id="UP001237642">
    <property type="component" value="Unassembled WGS sequence"/>
</dbReference>
<dbReference type="GO" id="GO:0005524">
    <property type="term" value="F:ATP binding"/>
    <property type="evidence" value="ECO:0007669"/>
    <property type="project" value="UniProtKB-KW"/>
</dbReference>
<proteinExistence type="inferred from homology"/>
<evidence type="ECO:0000256" key="6">
    <source>
        <dbReference type="ARBA" id="ARBA00022741"/>
    </source>
</evidence>
<evidence type="ECO:0000256" key="5">
    <source>
        <dbReference type="ARBA" id="ARBA00022679"/>
    </source>
</evidence>
<keyword evidence="6" id="KW-0547">Nucleotide-binding</keyword>
<dbReference type="PANTHER" id="PTHR42724:SF1">
    <property type="entry name" value="TETRAACYLDISACCHARIDE 4'-KINASE, MITOCHONDRIAL-RELATED"/>
    <property type="match status" value="1"/>
</dbReference>
<dbReference type="InterPro" id="IPR003758">
    <property type="entry name" value="LpxK"/>
</dbReference>
<evidence type="ECO:0000256" key="7">
    <source>
        <dbReference type="ARBA" id="ARBA00022777"/>
    </source>
</evidence>
<keyword evidence="5" id="KW-0808">Transferase</keyword>
<accession>A0AAD8GMJ1</accession>
<name>A0AAD8GMJ1_9APIA</name>
<reference evidence="10" key="2">
    <citation type="submission" date="2023-05" db="EMBL/GenBank/DDBJ databases">
        <authorList>
            <person name="Schelkunov M.I."/>
        </authorList>
    </citation>
    <scope>NUCLEOTIDE SEQUENCE</scope>
    <source>
        <strain evidence="10">Hsosn_3</strain>
        <tissue evidence="10">Leaf</tissue>
    </source>
</reference>
<keyword evidence="4" id="KW-0441">Lipid A biosynthesis</keyword>
<keyword evidence="3" id="KW-0444">Lipid biosynthesis</keyword>
<dbReference type="GO" id="GO:0009245">
    <property type="term" value="P:lipid A biosynthetic process"/>
    <property type="evidence" value="ECO:0007669"/>
    <property type="project" value="UniProtKB-KW"/>
</dbReference>
<protein>
    <recommendedName>
        <fullName evidence="2">tetraacyldisaccharide 4'-kinase</fullName>
        <ecNumber evidence="2">2.7.1.130</ecNumber>
    </recommendedName>
</protein>
<evidence type="ECO:0000256" key="9">
    <source>
        <dbReference type="ARBA" id="ARBA00023098"/>
    </source>
</evidence>
<evidence type="ECO:0000313" key="10">
    <source>
        <dbReference type="EMBL" id="KAK1350225.1"/>
    </source>
</evidence>
<evidence type="ECO:0000313" key="11">
    <source>
        <dbReference type="Proteomes" id="UP001237642"/>
    </source>
</evidence>
<evidence type="ECO:0000256" key="4">
    <source>
        <dbReference type="ARBA" id="ARBA00022556"/>
    </source>
</evidence>
<evidence type="ECO:0000256" key="2">
    <source>
        <dbReference type="ARBA" id="ARBA00012071"/>
    </source>
</evidence>
<dbReference type="Pfam" id="PF02606">
    <property type="entry name" value="LpxK"/>
    <property type="match status" value="2"/>
</dbReference>
<keyword evidence="7" id="KW-0418">Kinase</keyword>
<keyword evidence="11" id="KW-1185">Reference proteome</keyword>
<comment type="pathway">
    <text evidence="1">Glycolipid biosynthesis; lipid IV(A) biosynthesis; lipid IV(A) from (3R)-3-hydroxytetradecanoyl-[acyl-carrier-protein] and UDP-N-acetyl-alpha-D-glucosamine: step 6/6.</text>
</comment>
<keyword evidence="9" id="KW-0443">Lipid metabolism</keyword>
<dbReference type="EC" id="2.7.1.130" evidence="2"/>
<dbReference type="AlphaFoldDB" id="A0AAD8GMJ1"/>
<evidence type="ECO:0000256" key="8">
    <source>
        <dbReference type="ARBA" id="ARBA00022840"/>
    </source>
</evidence>
<dbReference type="PANTHER" id="PTHR42724">
    <property type="entry name" value="TETRAACYLDISACCHARIDE 4'-KINASE"/>
    <property type="match status" value="1"/>
</dbReference>
<sequence>MGDGMARVRKMVNEIAYTPLIWSSRGGGVSKLSTIQLSLIPFLSLTSSLYKIILSLRHHLYRFRLLPNHRLPVPVISVGNLSWGGNGKTPMVELIANWLLHSGISPLILTRGYGCADEAKMLQRHFYGTSAKIGIGASVLSSSAIGVAILDDGMQHLHLWRDVDIVMVNGMMPWGNRKLIPLGPLREPLTALMRANIVVVHHADLMLEEEIKVLESTIRENNKAAPIYYSKMTPSHLFAVGKVSCELPLVAIHKRTVLCLSAIGCADSFAQSIEKVSPSSVDRMDFNDHHVFRSEDVEKIKLRLQELLVKFGSEPIVIITEKDYDRDPKMFRELEPFEVLVLCSKLQIVSRAGCTDEHFKKCIKQLLKAF</sequence>
<keyword evidence="8" id="KW-0067">ATP-binding</keyword>
<dbReference type="GO" id="GO:0009029">
    <property type="term" value="F:lipid-A 4'-kinase activity"/>
    <property type="evidence" value="ECO:0007669"/>
    <property type="project" value="UniProtKB-EC"/>
</dbReference>
<dbReference type="HAMAP" id="MF_00409">
    <property type="entry name" value="LpxK"/>
    <property type="match status" value="1"/>
</dbReference>
<evidence type="ECO:0000256" key="1">
    <source>
        <dbReference type="ARBA" id="ARBA00004870"/>
    </source>
</evidence>
<dbReference type="GO" id="GO:0016020">
    <property type="term" value="C:membrane"/>
    <property type="evidence" value="ECO:0007669"/>
    <property type="project" value="GOC"/>
</dbReference>
<comment type="caution">
    <text evidence="10">The sequence shown here is derived from an EMBL/GenBank/DDBJ whole genome shotgun (WGS) entry which is preliminary data.</text>
</comment>
<organism evidence="10 11">
    <name type="scientific">Heracleum sosnowskyi</name>
    <dbReference type="NCBI Taxonomy" id="360622"/>
    <lineage>
        <taxon>Eukaryota</taxon>
        <taxon>Viridiplantae</taxon>
        <taxon>Streptophyta</taxon>
        <taxon>Embryophyta</taxon>
        <taxon>Tracheophyta</taxon>
        <taxon>Spermatophyta</taxon>
        <taxon>Magnoliopsida</taxon>
        <taxon>eudicotyledons</taxon>
        <taxon>Gunneridae</taxon>
        <taxon>Pentapetalae</taxon>
        <taxon>asterids</taxon>
        <taxon>campanulids</taxon>
        <taxon>Apiales</taxon>
        <taxon>Apiaceae</taxon>
        <taxon>Apioideae</taxon>
        <taxon>apioid superclade</taxon>
        <taxon>Tordylieae</taxon>
        <taxon>Tordyliinae</taxon>
        <taxon>Heracleum</taxon>
    </lineage>
</organism>
<reference evidence="10" key="1">
    <citation type="submission" date="2023-02" db="EMBL/GenBank/DDBJ databases">
        <title>Genome of toxic invasive species Heracleum sosnowskyi carries increased number of genes despite the absence of recent whole-genome duplications.</title>
        <authorList>
            <person name="Schelkunov M."/>
            <person name="Shtratnikova V."/>
            <person name="Makarenko M."/>
            <person name="Klepikova A."/>
            <person name="Omelchenko D."/>
            <person name="Novikova G."/>
            <person name="Obukhova E."/>
            <person name="Bogdanov V."/>
            <person name="Penin A."/>
            <person name="Logacheva M."/>
        </authorList>
    </citation>
    <scope>NUCLEOTIDE SEQUENCE</scope>
    <source>
        <strain evidence="10">Hsosn_3</strain>
        <tissue evidence="10">Leaf</tissue>
    </source>
</reference>